<accession>A0ABM1E252</accession>
<keyword evidence="4" id="KW-0677">Repeat</keyword>
<dbReference type="GeneID" id="106808184"/>
<dbReference type="PANTHER" id="PTHR24270">
    <property type="entry name" value="LOW-DENSITY LIPOPROTEIN RECEPTOR-RELATED"/>
    <property type="match status" value="1"/>
</dbReference>
<keyword evidence="6" id="KW-0472">Membrane</keyword>
<dbReference type="SMART" id="SM00192">
    <property type="entry name" value="LDLa"/>
    <property type="match status" value="2"/>
</dbReference>
<evidence type="ECO:0000313" key="10">
    <source>
        <dbReference type="Proteomes" id="UP000695022"/>
    </source>
</evidence>
<evidence type="ECO:0000256" key="3">
    <source>
        <dbReference type="ARBA" id="ARBA00022692"/>
    </source>
</evidence>
<proteinExistence type="predicted"/>
<dbReference type="InterPro" id="IPR050685">
    <property type="entry name" value="LDLR"/>
</dbReference>
<evidence type="ECO:0000256" key="9">
    <source>
        <dbReference type="SAM" id="MobiDB-lite"/>
    </source>
</evidence>
<dbReference type="Pfam" id="PF00057">
    <property type="entry name" value="Ldl_recept_a"/>
    <property type="match status" value="1"/>
</dbReference>
<dbReference type="CDD" id="cd00112">
    <property type="entry name" value="LDLa"/>
    <property type="match status" value="2"/>
</dbReference>
<organism evidence="10 11">
    <name type="scientific">Priapulus caudatus</name>
    <name type="common">Priapulid worm</name>
    <dbReference type="NCBI Taxonomy" id="37621"/>
    <lineage>
        <taxon>Eukaryota</taxon>
        <taxon>Metazoa</taxon>
        <taxon>Ecdysozoa</taxon>
        <taxon>Scalidophora</taxon>
        <taxon>Priapulida</taxon>
        <taxon>Priapulimorpha</taxon>
        <taxon>Priapulimorphida</taxon>
        <taxon>Priapulidae</taxon>
        <taxon>Priapulus</taxon>
    </lineage>
</organism>
<dbReference type="PRINTS" id="PR00261">
    <property type="entry name" value="LDLRECEPTOR"/>
</dbReference>
<feature type="disulfide bond" evidence="8">
    <location>
        <begin position="35"/>
        <end position="50"/>
    </location>
</feature>
<evidence type="ECO:0000256" key="1">
    <source>
        <dbReference type="ARBA" id="ARBA00004167"/>
    </source>
</evidence>
<reference evidence="11" key="1">
    <citation type="submission" date="2025-08" db="UniProtKB">
        <authorList>
            <consortium name="RefSeq"/>
        </authorList>
    </citation>
    <scope>IDENTIFICATION</scope>
</reference>
<dbReference type="InterPro" id="IPR036055">
    <property type="entry name" value="LDL_receptor-like_sf"/>
</dbReference>
<evidence type="ECO:0000256" key="6">
    <source>
        <dbReference type="ARBA" id="ARBA00023136"/>
    </source>
</evidence>
<dbReference type="InterPro" id="IPR002172">
    <property type="entry name" value="LDrepeatLR_classA_rpt"/>
</dbReference>
<feature type="compositionally biased region" description="Basic and acidic residues" evidence="9">
    <location>
        <begin position="108"/>
        <end position="117"/>
    </location>
</feature>
<dbReference type="Proteomes" id="UP000695022">
    <property type="component" value="Unplaced"/>
</dbReference>
<keyword evidence="10" id="KW-1185">Reference proteome</keyword>
<evidence type="ECO:0000256" key="5">
    <source>
        <dbReference type="ARBA" id="ARBA00022989"/>
    </source>
</evidence>
<keyword evidence="7 8" id="KW-1015">Disulfide bond</keyword>
<feature type="region of interest" description="Disordered" evidence="9">
    <location>
        <begin position="98"/>
        <end position="123"/>
    </location>
</feature>
<dbReference type="SUPFAM" id="SSF57424">
    <property type="entry name" value="LDL receptor-like module"/>
    <property type="match status" value="2"/>
</dbReference>
<evidence type="ECO:0000256" key="8">
    <source>
        <dbReference type="PROSITE-ProRule" id="PRU00124"/>
    </source>
</evidence>
<protein>
    <submittedName>
        <fullName evidence="11">Low-density lipoprotein receptor-like</fullName>
    </submittedName>
</protein>
<dbReference type="PANTHER" id="PTHR24270:SF61">
    <property type="entry name" value="EGF-LIKE DOMAIN-CONTAINING PROTEIN"/>
    <property type="match status" value="1"/>
</dbReference>
<dbReference type="RefSeq" id="XP_014666273.1">
    <property type="nucleotide sequence ID" value="XM_014810787.1"/>
</dbReference>
<dbReference type="Gene3D" id="4.10.400.10">
    <property type="entry name" value="Low-density Lipoprotein Receptor"/>
    <property type="match status" value="1"/>
</dbReference>
<evidence type="ECO:0000313" key="11">
    <source>
        <dbReference type="RefSeq" id="XP_014666273.1"/>
    </source>
</evidence>
<evidence type="ECO:0000256" key="2">
    <source>
        <dbReference type="ARBA" id="ARBA00004308"/>
    </source>
</evidence>
<evidence type="ECO:0000256" key="7">
    <source>
        <dbReference type="ARBA" id="ARBA00023157"/>
    </source>
</evidence>
<comment type="caution">
    <text evidence="8">Lacks conserved residue(s) required for the propagation of feature annotation.</text>
</comment>
<feature type="disulfide bond" evidence="8">
    <location>
        <begin position="75"/>
        <end position="90"/>
    </location>
</feature>
<evidence type="ECO:0000256" key="4">
    <source>
        <dbReference type="ARBA" id="ARBA00022737"/>
    </source>
</evidence>
<dbReference type="Gene3D" id="4.10.1220.10">
    <property type="entry name" value="EGF-type module"/>
    <property type="match status" value="1"/>
</dbReference>
<dbReference type="PROSITE" id="PS50068">
    <property type="entry name" value="LDLRA_2"/>
    <property type="match status" value="2"/>
</dbReference>
<name>A0ABM1E252_PRICU</name>
<keyword evidence="5" id="KW-1133">Transmembrane helix</keyword>
<sequence length="123" mass="14386">MLQLQNENEPWSLCLKDVSLPCSDQKRCYLQELRCDGRMACADGSDEWNCQNFTCSPEKVKCGDNIVCIWWDWICDGVEQCPDASDEARCSEFQQSAKKRSRRLSQQEFHHLRERLPTRQHSA</sequence>
<dbReference type="InterPro" id="IPR023415">
    <property type="entry name" value="LDLR_class-A_CS"/>
</dbReference>
<gene>
    <name evidence="11" type="primary">LOC106808184</name>
</gene>
<comment type="subcellular location">
    <subcellularLocation>
        <location evidence="2">Endomembrane system</location>
    </subcellularLocation>
    <subcellularLocation>
        <location evidence="1">Membrane</location>
        <topology evidence="1">Single-pass membrane protein</topology>
    </subcellularLocation>
</comment>
<dbReference type="PROSITE" id="PS01209">
    <property type="entry name" value="LDLRA_1"/>
    <property type="match status" value="1"/>
</dbReference>
<keyword evidence="3" id="KW-0812">Transmembrane</keyword>